<evidence type="ECO:0000256" key="4">
    <source>
        <dbReference type="ARBA" id="ARBA00023040"/>
    </source>
</evidence>
<keyword evidence="3 9" id="KW-1133">Transmembrane helix</keyword>
<dbReference type="SMART" id="SM01381">
    <property type="entry name" value="7TM_GPCR_Srsx"/>
    <property type="match status" value="1"/>
</dbReference>
<keyword evidence="6 8" id="KW-0675">Receptor</keyword>
<dbReference type="PRINTS" id="PR00237">
    <property type="entry name" value="GPCRRHODOPSN"/>
</dbReference>
<dbReference type="PROSITE" id="PS50262">
    <property type="entry name" value="G_PROTEIN_RECEP_F1_2"/>
    <property type="match status" value="1"/>
</dbReference>
<keyword evidence="12" id="KW-1185">Reference proteome</keyword>
<dbReference type="CDD" id="cd00637">
    <property type="entry name" value="7tm_classA_rhodopsin-like"/>
    <property type="match status" value="1"/>
</dbReference>
<proteinExistence type="inferred from homology"/>
<organism evidence="11 12">
    <name type="scientific">Pocillopora damicornis</name>
    <name type="common">Cauliflower coral</name>
    <name type="synonym">Millepora damicornis</name>
    <dbReference type="NCBI Taxonomy" id="46731"/>
    <lineage>
        <taxon>Eukaryota</taxon>
        <taxon>Metazoa</taxon>
        <taxon>Cnidaria</taxon>
        <taxon>Anthozoa</taxon>
        <taxon>Hexacorallia</taxon>
        <taxon>Scleractinia</taxon>
        <taxon>Astrocoeniina</taxon>
        <taxon>Pocilloporidae</taxon>
        <taxon>Pocillopora</taxon>
    </lineage>
</organism>
<gene>
    <name evidence="11" type="ORF">pdam_00017269</name>
</gene>
<dbReference type="SUPFAM" id="SSF81321">
    <property type="entry name" value="Family A G protein-coupled receptor-like"/>
    <property type="match status" value="1"/>
</dbReference>
<dbReference type="PANTHER" id="PTHR24243:SF208">
    <property type="entry name" value="PYROKININ-1 RECEPTOR"/>
    <property type="match status" value="1"/>
</dbReference>
<evidence type="ECO:0000256" key="9">
    <source>
        <dbReference type="SAM" id="Phobius"/>
    </source>
</evidence>
<evidence type="ECO:0000259" key="10">
    <source>
        <dbReference type="PROSITE" id="PS50262"/>
    </source>
</evidence>
<feature type="transmembrane region" description="Helical" evidence="9">
    <location>
        <begin position="190"/>
        <end position="210"/>
    </location>
</feature>
<dbReference type="GO" id="GO:0004930">
    <property type="term" value="F:G protein-coupled receptor activity"/>
    <property type="evidence" value="ECO:0007669"/>
    <property type="project" value="UniProtKB-KW"/>
</dbReference>
<keyword evidence="5 9" id="KW-0472">Membrane</keyword>
<dbReference type="OrthoDB" id="5979854at2759"/>
<dbReference type="Gene3D" id="1.20.1070.10">
    <property type="entry name" value="Rhodopsin 7-helix transmembrane proteins"/>
    <property type="match status" value="1"/>
</dbReference>
<feature type="transmembrane region" description="Helical" evidence="9">
    <location>
        <begin position="326"/>
        <end position="347"/>
    </location>
</feature>
<evidence type="ECO:0000256" key="7">
    <source>
        <dbReference type="ARBA" id="ARBA00023224"/>
    </source>
</evidence>
<comment type="similarity">
    <text evidence="8">Belongs to the G-protein coupled receptor 1 family.</text>
</comment>
<feature type="transmembrane region" description="Helical" evidence="9">
    <location>
        <begin position="237"/>
        <end position="257"/>
    </location>
</feature>
<dbReference type="PANTHER" id="PTHR24243">
    <property type="entry name" value="G-PROTEIN COUPLED RECEPTOR"/>
    <property type="match status" value="1"/>
</dbReference>
<evidence type="ECO:0000256" key="1">
    <source>
        <dbReference type="ARBA" id="ARBA00004141"/>
    </source>
</evidence>
<protein>
    <recommendedName>
        <fullName evidence="10">G-protein coupled receptors family 1 profile domain-containing protein</fullName>
    </recommendedName>
</protein>
<reference evidence="11 12" key="1">
    <citation type="journal article" date="2018" name="Sci. Rep.">
        <title>Comparative analysis of the Pocillopora damicornis genome highlights role of immune system in coral evolution.</title>
        <authorList>
            <person name="Cunning R."/>
            <person name="Bay R.A."/>
            <person name="Gillette P."/>
            <person name="Baker A.C."/>
            <person name="Traylor-Knowles N."/>
        </authorList>
    </citation>
    <scope>NUCLEOTIDE SEQUENCE [LARGE SCALE GENOMIC DNA]</scope>
    <source>
        <strain evidence="11">RSMAS</strain>
        <tissue evidence="11">Whole animal</tissue>
    </source>
</reference>
<feature type="transmembrane region" description="Helical" evidence="9">
    <location>
        <begin position="285"/>
        <end position="314"/>
    </location>
</feature>
<evidence type="ECO:0000256" key="3">
    <source>
        <dbReference type="ARBA" id="ARBA00022989"/>
    </source>
</evidence>
<evidence type="ECO:0000313" key="11">
    <source>
        <dbReference type="EMBL" id="RMX39995.1"/>
    </source>
</evidence>
<evidence type="ECO:0000256" key="5">
    <source>
        <dbReference type="ARBA" id="ARBA00023136"/>
    </source>
</evidence>
<dbReference type="Pfam" id="PF00001">
    <property type="entry name" value="7tm_1"/>
    <property type="match status" value="1"/>
</dbReference>
<feature type="transmembrane region" description="Helical" evidence="9">
    <location>
        <begin position="152"/>
        <end position="169"/>
    </location>
</feature>
<feature type="transmembrane region" description="Helical" evidence="9">
    <location>
        <begin position="72"/>
        <end position="93"/>
    </location>
</feature>
<dbReference type="EMBL" id="RCHS01003692">
    <property type="protein sequence ID" value="RMX39995.1"/>
    <property type="molecule type" value="Genomic_DNA"/>
</dbReference>
<dbReference type="STRING" id="46731.A0A3M6TF43"/>
<accession>A0A3M6TF43</accession>
<feature type="domain" description="G-protein coupled receptors family 1 profile" evidence="10">
    <location>
        <begin position="85"/>
        <end position="344"/>
    </location>
</feature>
<evidence type="ECO:0000256" key="2">
    <source>
        <dbReference type="ARBA" id="ARBA00022692"/>
    </source>
</evidence>
<evidence type="ECO:0000256" key="8">
    <source>
        <dbReference type="RuleBase" id="RU000688"/>
    </source>
</evidence>
<comment type="caution">
    <text evidence="11">The sequence shown here is derived from an EMBL/GenBank/DDBJ whole genome shotgun (WGS) entry which is preliminary data.</text>
</comment>
<keyword evidence="2 8" id="KW-0812">Transmembrane</keyword>
<dbReference type="GO" id="GO:0016020">
    <property type="term" value="C:membrane"/>
    <property type="evidence" value="ECO:0007669"/>
    <property type="project" value="UniProtKB-SubCell"/>
</dbReference>
<comment type="subcellular location">
    <subcellularLocation>
        <location evidence="1">Membrane</location>
        <topology evidence="1">Multi-pass membrane protein</topology>
    </subcellularLocation>
</comment>
<dbReference type="InterPro" id="IPR000276">
    <property type="entry name" value="GPCR_Rhodpsn"/>
</dbReference>
<evidence type="ECO:0000313" key="12">
    <source>
        <dbReference type="Proteomes" id="UP000275408"/>
    </source>
</evidence>
<name>A0A3M6TF43_POCDA</name>
<dbReference type="InterPro" id="IPR017452">
    <property type="entry name" value="GPCR_Rhodpsn_7TM"/>
</dbReference>
<sequence>MLSGNLSKRRNDRLLSLNMTEDWKIYHITFYCISWVVTSNMSNFACNNATQLTSYCCKPFQSDTNAIKGVKILCYCVLLLMSVIGNTLLVAIIKTNKRLQTITNYLIANVAASDIINTLLVVPRQITEILLGPRSWLVSGLLGSILCKSVSFLQDITTAVSIISLVVITTDRYRGIVFPFQKQLMGPAKLCKVIIPLIWIVSMPFHLVYFDIFHTETNNGETTCRPLWSPESQKTSFTVIFVCLIVVPACVITFLYLRIIHNLKRNRAALSQGPLRKRLKEDVKVVRNIIAILVVFVACMTPISIYGMLVMFVWDKKVPCGIENYGFAAHFILYTNASVNPWIYFVLNDKYRRCFGNILRKLHIVRKEKKSGGGSPLALEMSGFRPTA</sequence>
<keyword evidence="7 8" id="KW-0807">Transducer</keyword>
<dbReference type="AlphaFoldDB" id="A0A3M6TF43"/>
<dbReference type="Proteomes" id="UP000275408">
    <property type="component" value="Unassembled WGS sequence"/>
</dbReference>
<keyword evidence="4 8" id="KW-0297">G-protein coupled receptor</keyword>
<evidence type="ECO:0000256" key="6">
    <source>
        <dbReference type="ARBA" id="ARBA00023170"/>
    </source>
</evidence>
<dbReference type="PROSITE" id="PS00237">
    <property type="entry name" value="G_PROTEIN_RECEP_F1_1"/>
    <property type="match status" value="1"/>
</dbReference>